<sequence>MSNYQEQNKNSLLFVIILGALTAIGALSIDMFLPGLPQIQSDFNTTTSNSQLTLSLFMIGLALGNLFVGPISDAIGRKTPLIVAMALFTLASIGIIFVDNIWWMIALRFVQGFCGGAGAVISRAISSDLYTGKQLTKFLALLMLVNGVAPVLAPALGGVILSFSTWRMVFVILTIFGLLMLFGTIFNIKESLSTEQRDSPHLVSIFKSFKRLLATPRFVLPMLIQGVTFVVLFSYISASPFIAQRIYDMSAQQFSIMFASVGISLIISSQLTGKLVDYIERQVLLRVLTIIQLVGIVWISIVLYMHLSIWLLFIGFIILVAPVTGVATLGFSIAMDENTGGNGSASSLLGLVQFLIGGLVSPLVGIMGEDSYIPYVTIILIVGVLLMILQIINYFVFKRVAPK</sequence>
<dbReference type="AlphaFoldDB" id="A0AAW7AIL4"/>
<proteinExistence type="inferred from homology"/>
<dbReference type="Proteomes" id="UP001174037">
    <property type="component" value="Unassembled WGS sequence"/>
</dbReference>
<evidence type="ECO:0000256" key="7">
    <source>
        <dbReference type="ARBA" id="ARBA00023136"/>
    </source>
</evidence>
<feature type="transmembrane region" description="Helical" evidence="8">
    <location>
        <begin position="12"/>
        <end position="32"/>
    </location>
</feature>
<feature type="transmembrane region" description="Helical" evidence="8">
    <location>
        <begin position="138"/>
        <end position="163"/>
    </location>
</feature>
<evidence type="ECO:0000313" key="10">
    <source>
        <dbReference type="EMBL" id="MDK9865969.1"/>
    </source>
</evidence>
<evidence type="ECO:0000256" key="6">
    <source>
        <dbReference type="ARBA" id="ARBA00022989"/>
    </source>
</evidence>
<keyword evidence="4 8" id="KW-1003">Cell membrane</keyword>
<keyword evidence="5 8" id="KW-0812">Transmembrane</keyword>
<keyword evidence="7 8" id="KW-0472">Membrane</keyword>
<feature type="transmembrane region" description="Helical" evidence="8">
    <location>
        <begin position="109"/>
        <end position="126"/>
    </location>
</feature>
<dbReference type="GO" id="GO:1990961">
    <property type="term" value="P:xenobiotic detoxification by transmembrane export across the plasma membrane"/>
    <property type="evidence" value="ECO:0007669"/>
    <property type="project" value="InterPro"/>
</dbReference>
<feature type="transmembrane region" description="Helical" evidence="8">
    <location>
        <begin position="310"/>
        <end position="335"/>
    </location>
</feature>
<comment type="caution">
    <text evidence="10">The sequence shown here is derived from an EMBL/GenBank/DDBJ whole genome shotgun (WGS) entry which is preliminary data.</text>
</comment>
<evidence type="ECO:0000256" key="1">
    <source>
        <dbReference type="ARBA" id="ARBA00004651"/>
    </source>
</evidence>
<dbReference type="PANTHER" id="PTHR23502">
    <property type="entry name" value="MAJOR FACILITATOR SUPERFAMILY"/>
    <property type="match status" value="1"/>
</dbReference>
<feature type="domain" description="Major facilitator superfamily (MFS) profile" evidence="9">
    <location>
        <begin position="11"/>
        <end position="401"/>
    </location>
</feature>
<name>A0AAW7AIL4_9STAP</name>
<comment type="similarity">
    <text evidence="2 8">Belongs to the major facilitator superfamily. Bcr/CmlA family.</text>
</comment>
<dbReference type="InterPro" id="IPR004812">
    <property type="entry name" value="Efflux_drug-R_Bcr/CmlA"/>
</dbReference>
<protein>
    <recommendedName>
        <fullName evidence="8">Bcr/CflA family efflux transporter</fullName>
    </recommendedName>
</protein>
<dbReference type="EMBL" id="JARGCK010000005">
    <property type="protein sequence ID" value="MDK9865969.1"/>
    <property type="molecule type" value="Genomic_DNA"/>
</dbReference>
<reference evidence="10" key="2">
    <citation type="submission" date="2023-03" db="EMBL/GenBank/DDBJ databases">
        <authorList>
            <person name="Vazquez L."/>
            <person name="Rodriguez J."/>
            <person name="Mayo B."/>
            <person name="Florez A.B."/>
        </authorList>
    </citation>
    <scope>NUCLEOTIDE SEQUENCE</scope>
    <source>
        <strain evidence="10">5A3I</strain>
    </source>
</reference>
<feature type="transmembrane region" description="Helical" evidence="8">
    <location>
        <begin position="283"/>
        <end position="304"/>
    </location>
</feature>
<feature type="transmembrane region" description="Helical" evidence="8">
    <location>
        <begin position="52"/>
        <end position="69"/>
    </location>
</feature>
<feature type="transmembrane region" description="Helical" evidence="8">
    <location>
        <begin position="218"/>
        <end position="238"/>
    </location>
</feature>
<accession>A0AAW7AIL4</accession>
<feature type="transmembrane region" description="Helical" evidence="8">
    <location>
        <begin position="250"/>
        <end position="271"/>
    </location>
</feature>
<feature type="transmembrane region" description="Helical" evidence="8">
    <location>
        <begin position="347"/>
        <end position="366"/>
    </location>
</feature>
<evidence type="ECO:0000256" key="8">
    <source>
        <dbReference type="RuleBase" id="RU365088"/>
    </source>
</evidence>
<dbReference type="RefSeq" id="WP_285323692.1">
    <property type="nucleotide sequence ID" value="NZ_JARGCK010000005.1"/>
</dbReference>
<dbReference type="PROSITE" id="PS50850">
    <property type="entry name" value="MFS"/>
    <property type="match status" value="1"/>
</dbReference>
<feature type="transmembrane region" description="Helical" evidence="8">
    <location>
        <begin position="372"/>
        <end position="397"/>
    </location>
</feature>
<reference evidence="10" key="1">
    <citation type="journal article" date="2023" name="Int. J. Mol. Sci.">
        <title>Antibiotic Resistance/Susceptibility Profiles of Staphylococcus equorum Strains from Cheese, and Genome Analysis for Antibiotic Resistance Genes.</title>
        <authorList>
            <person name="Vazquez L."/>
            <person name="Srednik M.E."/>
            <person name="Rodriguez J."/>
            <person name="Florez A.B."/>
            <person name="Mayo B."/>
        </authorList>
    </citation>
    <scope>NUCLEOTIDE SEQUENCE</scope>
    <source>
        <strain evidence="10">5A3I</strain>
    </source>
</reference>
<organism evidence="10 11">
    <name type="scientific">Staphylococcus equorum</name>
    <dbReference type="NCBI Taxonomy" id="246432"/>
    <lineage>
        <taxon>Bacteria</taxon>
        <taxon>Bacillati</taxon>
        <taxon>Bacillota</taxon>
        <taxon>Bacilli</taxon>
        <taxon>Bacillales</taxon>
        <taxon>Staphylococcaceae</taxon>
        <taxon>Staphylococcus</taxon>
    </lineage>
</organism>
<dbReference type="GO" id="GO:0005886">
    <property type="term" value="C:plasma membrane"/>
    <property type="evidence" value="ECO:0007669"/>
    <property type="project" value="UniProtKB-SubCell"/>
</dbReference>
<dbReference type="PROSITE" id="PS00216">
    <property type="entry name" value="SUGAR_TRANSPORT_1"/>
    <property type="match status" value="1"/>
</dbReference>
<dbReference type="Gene3D" id="1.20.1720.10">
    <property type="entry name" value="Multidrug resistance protein D"/>
    <property type="match status" value="1"/>
</dbReference>
<dbReference type="InterPro" id="IPR036259">
    <property type="entry name" value="MFS_trans_sf"/>
</dbReference>
<dbReference type="Pfam" id="PF07690">
    <property type="entry name" value="MFS_1"/>
    <property type="match status" value="1"/>
</dbReference>
<evidence type="ECO:0000256" key="4">
    <source>
        <dbReference type="ARBA" id="ARBA00022475"/>
    </source>
</evidence>
<feature type="transmembrane region" description="Helical" evidence="8">
    <location>
        <begin position="81"/>
        <end position="103"/>
    </location>
</feature>
<dbReference type="InterPro" id="IPR005829">
    <property type="entry name" value="Sugar_transporter_CS"/>
</dbReference>
<feature type="transmembrane region" description="Helical" evidence="8">
    <location>
        <begin position="169"/>
        <end position="188"/>
    </location>
</feature>
<dbReference type="NCBIfam" id="TIGR00710">
    <property type="entry name" value="efflux_Bcr_CflA"/>
    <property type="match status" value="1"/>
</dbReference>
<dbReference type="SUPFAM" id="SSF103473">
    <property type="entry name" value="MFS general substrate transporter"/>
    <property type="match status" value="1"/>
</dbReference>
<dbReference type="GO" id="GO:0042910">
    <property type="term" value="F:xenobiotic transmembrane transporter activity"/>
    <property type="evidence" value="ECO:0007669"/>
    <property type="project" value="InterPro"/>
</dbReference>
<dbReference type="FunFam" id="1.20.1720.10:FF:000005">
    <property type="entry name" value="Bcr/CflA family efflux transporter"/>
    <property type="match status" value="1"/>
</dbReference>
<evidence type="ECO:0000256" key="3">
    <source>
        <dbReference type="ARBA" id="ARBA00022448"/>
    </source>
</evidence>
<dbReference type="CDD" id="cd17320">
    <property type="entry name" value="MFS_MdfA_MDR_like"/>
    <property type="match status" value="1"/>
</dbReference>
<comment type="subcellular location">
    <subcellularLocation>
        <location evidence="1 8">Cell membrane</location>
        <topology evidence="1 8">Multi-pass membrane protein</topology>
    </subcellularLocation>
</comment>
<dbReference type="PANTHER" id="PTHR23502:SF132">
    <property type="entry name" value="POLYAMINE TRANSPORTER 2-RELATED"/>
    <property type="match status" value="1"/>
</dbReference>
<dbReference type="InterPro" id="IPR011701">
    <property type="entry name" value="MFS"/>
</dbReference>
<evidence type="ECO:0000259" key="9">
    <source>
        <dbReference type="PROSITE" id="PS50850"/>
    </source>
</evidence>
<evidence type="ECO:0000256" key="5">
    <source>
        <dbReference type="ARBA" id="ARBA00022692"/>
    </source>
</evidence>
<dbReference type="InterPro" id="IPR020846">
    <property type="entry name" value="MFS_dom"/>
</dbReference>
<keyword evidence="3 8" id="KW-0813">Transport</keyword>
<gene>
    <name evidence="10" type="ORF">P1A27_08455</name>
</gene>
<evidence type="ECO:0000256" key="2">
    <source>
        <dbReference type="ARBA" id="ARBA00006236"/>
    </source>
</evidence>
<keyword evidence="6 8" id="KW-1133">Transmembrane helix</keyword>
<evidence type="ECO:0000313" key="11">
    <source>
        <dbReference type="Proteomes" id="UP001174037"/>
    </source>
</evidence>